<accession>A0A8J3FK22</accession>
<proteinExistence type="predicted"/>
<dbReference type="RefSeq" id="WP_188652741.1">
    <property type="nucleotide sequence ID" value="NZ_BMNR01000004.1"/>
</dbReference>
<reference evidence="1" key="1">
    <citation type="journal article" date="2014" name="Int. J. Syst. Evol. Microbiol.">
        <title>Complete genome sequence of Corynebacterium casei LMG S-19264T (=DSM 44701T), isolated from a smear-ripened cheese.</title>
        <authorList>
            <consortium name="US DOE Joint Genome Institute (JGI-PGF)"/>
            <person name="Walter F."/>
            <person name="Albersmeier A."/>
            <person name="Kalinowski J."/>
            <person name="Ruckert C."/>
        </authorList>
    </citation>
    <scope>NUCLEOTIDE SEQUENCE</scope>
    <source>
        <strain evidence="1">JCM 12862</strain>
    </source>
</reference>
<evidence type="ECO:0000313" key="1">
    <source>
        <dbReference type="EMBL" id="GGK26255.1"/>
    </source>
</evidence>
<dbReference type="EMBL" id="BMNR01000004">
    <property type="protein sequence ID" value="GGK26255.1"/>
    <property type="molecule type" value="Genomic_DNA"/>
</dbReference>
<dbReference type="AlphaFoldDB" id="A0A8J3FK22"/>
<comment type="caution">
    <text evidence="1">The sequence shown here is derived from an EMBL/GenBank/DDBJ whole genome shotgun (WGS) entry which is preliminary data.</text>
</comment>
<keyword evidence="2" id="KW-1185">Reference proteome</keyword>
<reference evidence="1" key="2">
    <citation type="submission" date="2020-09" db="EMBL/GenBank/DDBJ databases">
        <authorList>
            <person name="Sun Q."/>
            <person name="Ohkuma M."/>
        </authorList>
    </citation>
    <scope>NUCLEOTIDE SEQUENCE</scope>
    <source>
        <strain evidence="1">JCM 12862</strain>
    </source>
</reference>
<evidence type="ECO:0008006" key="3">
    <source>
        <dbReference type="Google" id="ProtNLM"/>
    </source>
</evidence>
<name>A0A8J3FK22_9FLAO</name>
<sequence length="280" mass="30137">MKKIAYIFLIFFSLIGLQNCEDTYAPSLDYVTFEVDQPLVTVLKNGSTTIDVHVYSTKVMSSDRTFNIVVSGDTTLDPASYSVPSTVTIPANSNDGMIEVTFSDNNLGEDIELLALDLDLAGDSAFNGSSFNVEIQKKCPLSGINDLVGSYSVTTDPNGYENSFTTTADGSSSLVVDGLAQDFIVGFWGETVVSGGTFTMNVDLETGALTIPRQYIYTTNYGGDLYDYEIAGSGTWGNCGSKPTLTIKYDIYYPGDADGLAKTYKSYLSVGYLGGTFTID</sequence>
<dbReference type="Proteomes" id="UP000612329">
    <property type="component" value="Unassembled WGS sequence"/>
</dbReference>
<gene>
    <name evidence="1" type="ORF">GCM10007962_20690</name>
</gene>
<organism evidence="1 2">
    <name type="scientific">Yeosuana aromativorans</name>
    <dbReference type="NCBI Taxonomy" id="288019"/>
    <lineage>
        <taxon>Bacteria</taxon>
        <taxon>Pseudomonadati</taxon>
        <taxon>Bacteroidota</taxon>
        <taxon>Flavobacteriia</taxon>
        <taxon>Flavobacteriales</taxon>
        <taxon>Flavobacteriaceae</taxon>
        <taxon>Yeosuana</taxon>
    </lineage>
</organism>
<protein>
    <recommendedName>
        <fullName evidence="3">Calx-beta domain-containing protein</fullName>
    </recommendedName>
</protein>
<evidence type="ECO:0000313" key="2">
    <source>
        <dbReference type="Proteomes" id="UP000612329"/>
    </source>
</evidence>